<dbReference type="EMBL" id="FTLX01000011">
    <property type="protein sequence ID" value="SIR57013.1"/>
    <property type="molecule type" value="Genomic_DNA"/>
</dbReference>
<proteinExistence type="predicted"/>
<keyword evidence="4" id="KW-1185">Reference proteome</keyword>
<dbReference type="Pfam" id="PF09388">
    <property type="entry name" value="SpoOE-like"/>
    <property type="match status" value="1"/>
</dbReference>
<reference evidence="4" key="2">
    <citation type="submission" date="2017-03" db="EMBL/GenBank/DDBJ databases">
        <title>Bacillus sp. V-88(T) DSM27956, whole genome shotgun sequencing project.</title>
        <authorList>
            <person name="Dastager S.G."/>
            <person name="Neurgaonkar P.S."/>
            <person name="Dharne M.S."/>
        </authorList>
    </citation>
    <scope>NUCLEOTIDE SEQUENCE [LARGE SCALE GENOMIC DNA]</scope>
    <source>
        <strain evidence="4">DSM 25145</strain>
    </source>
</reference>
<dbReference type="SUPFAM" id="SSF140500">
    <property type="entry name" value="BAS1536-like"/>
    <property type="match status" value="1"/>
</dbReference>
<dbReference type="EMBL" id="MWSK01000011">
    <property type="protein sequence ID" value="OXS74184.1"/>
    <property type="molecule type" value="Genomic_DNA"/>
</dbReference>
<organism evidence="2 3">
    <name type="scientific">Domibacillus enclensis</name>
    <dbReference type="NCBI Taxonomy" id="1017273"/>
    <lineage>
        <taxon>Bacteria</taxon>
        <taxon>Bacillati</taxon>
        <taxon>Bacillota</taxon>
        <taxon>Bacilli</taxon>
        <taxon>Bacillales</taxon>
        <taxon>Bacillaceae</taxon>
        <taxon>Domibacillus</taxon>
    </lineage>
</organism>
<dbReference type="Gene3D" id="4.10.280.10">
    <property type="entry name" value="Helix-loop-helix DNA-binding domain"/>
    <property type="match status" value="1"/>
</dbReference>
<name>A0A1N7C0L1_9BACI</name>
<dbReference type="AlphaFoldDB" id="A0A1N7C0L1"/>
<gene>
    <name evidence="1" type="ORF">B1B05_17060</name>
    <name evidence="2" type="ORF">SAMN05443094_1113</name>
</gene>
<dbReference type="InterPro" id="IPR018540">
    <property type="entry name" value="Spo0E-like"/>
</dbReference>
<dbReference type="Proteomes" id="UP000186385">
    <property type="component" value="Unassembled WGS sequence"/>
</dbReference>
<evidence type="ECO:0000313" key="1">
    <source>
        <dbReference type="EMBL" id="OXS74184.1"/>
    </source>
</evidence>
<dbReference type="InterPro" id="IPR036638">
    <property type="entry name" value="HLH_DNA-bd_sf"/>
</dbReference>
<accession>A0A1N7C0L1</accession>
<reference evidence="1" key="3">
    <citation type="submission" date="2017-03" db="EMBL/GenBank/DDBJ databases">
        <authorList>
            <person name="Dastager S.G."/>
            <person name="Neurgaonkar P.S."/>
            <person name="Dharne M.S."/>
        </authorList>
    </citation>
    <scope>NUCLEOTIDE SEQUENCE</scope>
    <source>
        <strain evidence="1">DSM 25145</strain>
    </source>
</reference>
<dbReference type="GO" id="GO:0043937">
    <property type="term" value="P:regulation of sporulation"/>
    <property type="evidence" value="ECO:0007669"/>
    <property type="project" value="InterPro"/>
</dbReference>
<evidence type="ECO:0000313" key="2">
    <source>
        <dbReference type="EMBL" id="SIR57013.1"/>
    </source>
</evidence>
<reference evidence="2 3" key="1">
    <citation type="submission" date="2017-01" db="EMBL/GenBank/DDBJ databases">
        <authorList>
            <person name="Mah S.A."/>
            <person name="Swanson W.J."/>
            <person name="Moy G.W."/>
            <person name="Vacquier V.D."/>
        </authorList>
    </citation>
    <scope>NUCLEOTIDE SEQUENCE [LARGE SCALE GENOMIC DNA]</scope>
    <source>
        <strain evidence="2 3">NIO-1016</strain>
    </source>
</reference>
<dbReference type="OrthoDB" id="1684520at2"/>
<dbReference type="InterPro" id="IPR037208">
    <property type="entry name" value="Spo0E-like_sf"/>
</dbReference>
<sequence>MEHRSASTETLRKRIEAQRQIMIRAGQLHGLTAHITIMHSETLDQLIIEYQYAKRMNSAGSAAG</sequence>
<protein>
    <submittedName>
        <fullName evidence="1">Spo0E family sporulation regulatory protein-aspartic acid phosphatase</fullName>
    </submittedName>
    <submittedName>
        <fullName evidence="2">Spo0E like sporulation regulatory protein</fullName>
    </submittedName>
</protein>
<evidence type="ECO:0000313" key="4">
    <source>
        <dbReference type="Proteomes" id="UP000215545"/>
    </source>
</evidence>
<dbReference type="Proteomes" id="UP000215545">
    <property type="component" value="Unassembled WGS sequence"/>
</dbReference>
<evidence type="ECO:0000313" key="3">
    <source>
        <dbReference type="Proteomes" id="UP000186385"/>
    </source>
</evidence>
<dbReference type="GO" id="GO:0046983">
    <property type="term" value="F:protein dimerization activity"/>
    <property type="evidence" value="ECO:0007669"/>
    <property type="project" value="InterPro"/>
</dbReference>
<dbReference type="RefSeq" id="WP_045850782.1">
    <property type="nucleotide sequence ID" value="NZ_FTLX01000011.1"/>
</dbReference>